<comment type="caution">
    <text evidence="5">The sequence shown here is derived from an EMBL/GenBank/DDBJ whole genome shotgun (WGS) entry which is preliminary data.</text>
</comment>
<keyword evidence="6" id="KW-1185">Reference proteome</keyword>
<dbReference type="InterPro" id="IPR017853">
    <property type="entry name" value="GH"/>
</dbReference>
<dbReference type="GO" id="GO:0005975">
    <property type="term" value="P:carbohydrate metabolic process"/>
    <property type="evidence" value="ECO:0007669"/>
    <property type="project" value="InterPro"/>
</dbReference>
<sequence>MQIHVVQAGESLWSIAQRYQTTIQEIADANELSDPSRLVVGLALVIPSYYRTYTVQAGDTLWSIAQQYSISLPTLIQANQLQDVNVIYPGTTLSIPPQTYMVQPGDTLFRISNAFDISVQTLLDANQIDDPNLLYPGTQLIIPTQPKYAIEVNGYTIDSGEDVRNIMEDVGESLTYIMPFAYKIQEDGSLIPFSDDTVLGMAPSFSVVPILSITNFTYQDLGSDLASTILNNPSLQNTLLDNILTILNTKGYQGLNVDFENVLPEDREAYNAFLQRAVDRLHPKGYSVSTAVAPKYSADQQGLLYEAHDYEAHGRIVDFVVLMTYEWGYRFGPPRAISPLDEIRKVLDYAVSVMPRDKLFMGFQLYARDWTLPFEEGQEAETFSPQEAVNRALQYGATIQYNESAQSPFYRYVDAEGKTHEVWFEDARSAQAKFNTVIQYDLRGISYWVLGYDFPQNWLLLNDTFKIVKSPS</sequence>
<keyword evidence="1" id="KW-0378">Hydrolase</keyword>
<evidence type="ECO:0000259" key="3">
    <source>
        <dbReference type="PROSITE" id="PS51782"/>
    </source>
</evidence>
<dbReference type="PROSITE" id="PS51910">
    <property type="entry name" value="GH18_2"/>
    <property type="match status" value="1"/>
</dbReference>
<evidence type="ECO:0000256" key="2">
    <source>
        <dbReference type="ARBA" id="ARBA00023295"/>
    </source>
</evidence>
<evidence type="ECO:0000313" key="5">
    <source>
        <dbReference type="EMBL" id="KGP74108.1"/>
    </source>
</evidence>
<accession>A0A0A2TI30</accession>
<evidence type="ECO:0000259" key="4">
    <source>
        <dbReference type="PROSITE" id="PS51910"/>
    </source>
</evidence>
<protein>
    <submittedName>
        <fullName evidence="5">Spore gernimation protein</fullName>
    </submittedName>
</protein>
<dbReference type="GO" id="GO:0012505">
    <property type="term" value="C:endomembrane system"/>
    <property type="evidence" value="ECO:0007669"/>
    <property type="project" value="TreeGrafter"/>
</dbReference>
<dbReference type="SUPFAM" id="SSF54106">
    <property type="entry name" value="LysM domain"/>
    <property type="match status" value="3"/>
</dbReference>
<dbReference type="SMART" id="SM00257">
    <property type="entry name" value="LysM"/>
    <property type="match status" value="3"/>
</dbReference>
<dbReference type="CDD" id="cd02874">
    <property type="entry name" value="GH18_CFLE_spore_hydrolase"/>
    <property type="match status" value="1"/>
</dbReference>
<dbReference type="RefSeq" id="WP_036816105.1">
    <property type="nucleotide sequence ID" value="NZ_AVBF01000005.1"/>
</dbReference>
<dbReference type="Gene3D" id="3.20.20.80">
    <property type="entry name" value="Glycosidases"/>
    <property type="match status" value="1"/>
</dbReference>
<dbReference type="EMBL" id="AVBF01000005">
    <property type="protein sequence ID" value="KGP74108.1"/>
    <property type="molecule type" value="Genomic_DNA"/>
</dbReference>
<dbReference type="PROSITE" id="PS51782">
    <property type="entry name" value="LYSM"/>
    <property type="match status" value="3"/>
</dbReference>
<dbReference type="SUPFAM" id="SSF51445">
    <property type="entry name" value="(Trans)glycosidases"/>
    <property type="match status" value="1"/>
</dbReference>
<dbReference type="GO" id="GO:0016798">
    <property type="term" value="F:hydrolase activity, acting on glycosyl bonds"/>
    <property type="evidence" value="ECO:0007669"/>
    <property type="project" value="UniProtKB-KW"/>
</dbReference>
<dbReference type="InterPro" id="IPR011583">
    <property type="entry name" value="Chitinase_II/V-like_cat"/>
</dbReference>
<keyword evidence="2" id="KW-0326">Glycosidase</keyword>
<dbReference type="Gene3D" id="3.10.50.10">
    <property type="match status" value="1"/>
</dbReference>
<name>A0A0A2TI30_9BACI</name>
<feature type="domain" description="LysM" evidence="3">
    <location>
        <begin position="98"/>
        <end position="142"/>
    </location>
</feature>
<dbReference type="InterPro" id="IPR018392">
    <property type="entry name" value="LysM"/>
</dbReference>
<feature type="domain" description="GH18" evidence="4">
    <location>
        <begin position="150"/>
        <end position="472"/>
    </location>
</feature>
<dbReference type="GO" id="GO:0070492">
    <property type="term" value="F:oligosaccharide binding"/>
    <property type="evidence" value="ECO:0007669"/>
    <property type="project" value="TreeGrafter"/>
</dbReference>
<dbReference type="eggNOG" id="COG3858">
    <property type="taxonomic scope" value="Bacteria"/>
</dbReference>
<dbReference type="InterPro" id="IPR041704">
    <property type="entry name" value="CFLE_GH18"/>
</dbReference>
<feature type="domain" description="LysM" evidence="3">
    <location>
        <begin position="2"/>
        <end position="46"/>
    </location>
</feature>
<dbReference type="eggNOG" id="COG1388">
    <property type="taxonomic scope" value="Bacteria"/>
</dbReference>
<dbReference type="STRING" id="1385514.N782_17405"/>
<organism evidence="5 6">
    <name type="scientific">Pontibacillus yanchengensis Y32</name>
    <dbReference type="NCBI Taxonomy" id="1385514"/>
    <lineage>
        <taxon>Bacteria</taxon>
        <taxon>Bacillati</taxon>
        <taxon>Bacillota</taxon>
        <taxon>Bacilli</taxon>
        <taxon>Bacillales</taxon>
        <taxon>Bacillaceae</taxon>
        <taxon>Pontibacillus</taxon>
    </lineage>
</organism>
<dbReference type="InterPro" id="IPR001223">
    <property type="entry name" value="Glyco_hydro18_cat"/>
</dbReference>
<dbReference type="GO" id="GO:0008061">
    <property type="term" value="F:chitin binding"/>
    <property type="evidence" value="ECO:0007669"/>
    <property type="project" value="InterPro"/>
</dbReference>
<dbReference type="InterPro" id="IPR036779">
    <property type="entry name" value="LysM_dom_sf"/>
</dbReference>
<dbReference type="OrthoDB" id="9769314at2"/>
<dbReference type="Pfam" id="PF01476">
    <property type="entry name" value="LysM"/>
    <property type="match status" value="3"/>
</dbReference>
<dbReference type="PANTHER" id="PTHR46066">
    <property type="entry name" value="CHITINASE DOMAIN-CONTAINING PROTEIN 1 FAMILY MEMBER"/>
    <property type="match status" value="1"/>
</dbReference>
<dbReference type="CDD" id="cd00118">
    <property type="entry name" value="LysM"/>
    <property type="match status" value="3"/>
</dbReference>
<evidence type="ECO:0000256" key="1">
    <source>
        <dbReference type="ARBA" id="ARBA00022801"/>
    </source>
</evidence>
<evidence type="ECO:0000313" key="6">
    <source>
        <dbReference type="Proteomes" id="UP000030147"/>
    </source>
</evidence>
<dbReference type="Gene3D" id="3.10.350.10">
    <property type="entry name" value="LysM domain"/>
    <property type="match status" value="3"/>
</dbReference>
<dbReference type="AlphaFoldDB" id="A0A0A2TI30"/>
<dbReference type="PANTHER" id="PTHR46066:SF2">
    <property type="entry name" value="CHITINASE DOMAIN-CONTAINING PROTEIN 1"/>
    <property type="match status" value="1"/>
</dbReference>
<dbReference type="Pfam" id="PF00704">
    <property type="entry name" value="Glyco_hydro_18"/>
    <property type="match status" value="1"/>
</dbReference>
<feature type="domain" description="LysM" evidence="3">
    <location>
        <begin position="51"/>
        <end position="95"/>
    </location>
</feature>
<reference evidence="5 6" key="1">
    <citation type="journal article" date="2015" name="Stand. Genomic Sci.">
        <title>High quality draft genome sequence of the moderately halophilic bacterium Pontibacillus yanchengensis Y32(T) and comparison among Pontibacillus genomes.</title>
        <authorList>
            <person name="Huang J."/>
            <person name="Qiao Z.X."/>
            <person name="Tang J.W."/>
            <person name="Wang G."/>
        </authorList>
    </citation>
    <scope>NUCLEOTIDE SEQUENCE [LARGE SCALE GENOMIC DNA]</scope>
    <source>
        <strain evidence="5 6">Y32</strain>
    </source>
</reference>
<dbReference type="InterPro" id="IPR029070">
    <property type="entry name" value="Chitinase_insertion_sf"/>
</dbReference>
<dbReference type="Proteomes" id="UP000030147">
    <property type="component" value="Unassembled WGS sequence"/>
</dbReference>
<gene>
    <name evidence="5" type="ORF">N782_17405</name>
</gene>
<dbReference type="SMART" id="SM00636">
    <property type="entry name" value="Glyco_18"/>
    <property type="match status" value="1"/>
</dbReference>
<proteinExistence type="predicted"/>